<keyword evidence="3" id="KW-0255">Endonuclease</keyword>
<evidence type="ECO:0008006" key="10">
    <source>
        <dbReference type="Google" id="ProtNLM"/>
    </source>
</evidence>
<proteinExistence type="inferred from homology"/>
<evidence type="ECO:0000256" key="3">
    <source>
        <dbReference type="ARBA" id="ARBA00022759"/>
    </source>
</evidence>
<dbReference type="InterPro" id="IPR013551">
    <property type="entry name" value="YicC-like_C"/>
</dbReference>
<dbReference type="NCBIfam" id="TIGR00255">
    <property type="entry name" value="YicC/YloC family endoribonuclease"/>
    <property type="match status" value="1"/>
</dbReference>
<sequence length="309" mass="32752">MSAALPLASMTGFARAEGTLPDGTSFLWEARSVNGRGLDLRLRLPNGLDPLEPALRELAAGRLRRGNVSATLTLRREERAAARLLPDPAALEQALALALDLARRIPGAPPPRAESLLALPGVLRAETAAEEDEAAREARHAALLDGFARTLDGLVASRRTEGAKLATILGALLDEIAALREAAAAIAASQPEAQQARLRAQLAALLEGADGAALARRVPEDRLAAEVALLATRSDVREELDRLGAHIDQARALLRAGEAVGRKLDFLVQEFAREANTLCAKSATTALTRTGLDLKAAIERLREQVANVE</sequence>
<feature type="domain" description="Endoribonuclease YicC-like C-terminal" evidence="7">
    <location>
        <begin position="188"/>
        <end position="309"/>
    </location>
</feature>
<dbReference type="PANTHER" id="PTHR30636:SF3">
    <property type="entry name" value="UPF0701 PROTEIN YICC"/>
    <property type="match status" value="1"/>
</dbReference>
<evidence type="ECO:0000256" key="1">
    <source>
        <dbReference type="ARBA" id="ARBA00001968"/>
    </source>
</evidence>
<dbReference type="PANTHER" id="PTHR30636">
    <property type="entry name" value="UPF0701 PROTEIN YICC"/>
    <property type="match status" value="1"/>
</dbReference>
<evidence type="ECO:0000313" key="8">
    <source>
        <dbReference type="EMBL" id="GGG24209.1"/>
    </source>
</evidence>
<dbReference type="Proteomes" id="UP000597507">
    <property type="component" value="Unassembled WGS sequence"/>
</dbReference>
<dbReference type="RefSeq" id="WP_229677817.1">
    <property type="nucleotide sequence ID" value="NZ_BMKS01000002.1"/>
</dbReference>
<reference evidence="8 9" key="1">
    <citation type="journal article" date="2014" name="Int. J. Syst. Evol. Microbiol.">
        <title>Complete genome sequence of Corynebacterium casei LMG S-19264T (=DSM 44701T), isolated from a smear-ripened cheese.</title>
        <authorList>
            <consortium name="US DOE Joint Genome Institute (JGI-PGF)"/>
            <person name="Walter F."/>
            <person name="Albersmeier A."/>
            <person name="Kalinowski J."/>
            <person name="Ruckert C."/>
        </authorList>
    </citation>
    <scope>NUCLEOTIDE SEQUENCE [LARGE SCALE GENOMIC DNA]</scope>
    <source>
        <strain evidence="8 9">CGMCC 1.16330</strain>
    </source>
</reference>
<name>A0A8J3EB85_9PROT</name>
<organism evidence="8 9">
    <name type="scientific">Caldovatus sediminis</name>
    <dbReference type="NCBI Taxonomy" id="2041189"/>
    <lineage>
        <taxon>Bacteria</taxon>
        <taxon>Pseudomonadati</taxon>
        <taxon>Pseudomonadota</taxon>
        <taxon>Alphaproteobacteria</taxon>
        <taxon>Acetobacterales</taxon>
        <taxon>Roseomonadaceae</taxon>
        <taxon>Caldovatus</taxon>
    </lineage>
</organism>
<keyword evidence="9" id="KW-1185">Reference proteome</keyword>
<accession>A0A8J3EB85</accession>
<dbReference type="InterPro" id="IPR013527">
    <property type="entry name" value="YicC-like_N"/>
</dbReference>
<comment type="cofactor">
    <cofactor evidence="1">
        <name>a divalent metal cation</name>
        <dbReference type="ChEBI" id="CHEBI:60240"/>
    </cofactor>
</comment>
<comment type="similarity">
    <text evidence="5">Belongs to the YicC/YloC family.</text>
</comment>
<keyword evidence="4" id="KW-0378">Hydrolase</keyword>
<protein>
    <recommendedName>
        <fullName evidence="10">YicC family protein</fullName>
    </recommendedName>
</protein>
<keyword evidence="2" id="KW-0540">Nuclease</keyword>
<dbReference type="AlphaFoldDB" id="A0A8J3EB85"/>
<dbReference type="GO" id="GO:0016787">
    <property type="term" value="F:hydrolase activity"/>
    <property type="evidence" value="ECO:0007669"/>
    <property type="project" value="UniProtKB-KW"/>
</dbReference>
<evidence type="ECO:0000259" key="6">
    <source>
        <dbReference type="Pfam" id="PF03755"/>
    </source>
</evidence>
<evidence type="ECO:0000256" key="4">
    <source>
        <dbReference type="ARBA" id="ARBA00022801"/>
    </source>
</evidence>
<dbReference type="Pfam" id="PF08340">
    <property type="entry name" value="YicC-like_C"/>
    <property type="match status" value="1"/>
</dbReference>
<dbReference type="InterPro" id="IPR005229">
    <property type="entry name" value="YicC/YloC-like"/>
</dbReference>
<evidence type="ECO:0000259" key="7">
    <source>
        <dbReference type="Pfam" id="PF08340"/>
    </source>
</evidence>
<dbReference type="GO" id="GO:0004521">
    <property type="term" value="F:RNA endonuclease activity"/>
    <property type="evidence" value="ECO:0007669"/>
    <property type="project" value="InterPro"/>
</dbReference>
<dbReference type="Pfam" id="PF03755">
    <property type="entry name" value="YicC-like_N"/>
    <property type="match status" value="1"/>
</dbReference>
<evidence type="ECO:0000256" key="2">
    <source>
        <dbReference type="ARBA" id="ARBA00022722"/>
    </source>
</evidence>
<dbReference type="EMBL" id="BMKS01000002">
    <property type="protein sequence ID" value="GGG24209.1"/>
    <property type="molecule type" value="Genomic_DNA"/>
</dbReference>
<gene>
    <name evidence="8" type="ORF">GCM10010964_10430</name>
</gene>
<evidence type="ECO:0000313" key="9">
    <source>
        <dbReference type="Proteomes" id="UP000597507"/>
    </source>
</evidence>
<evidence type="ECO:0000256" key="5">
    <source>
        <dbReference type="ARBA" id="ARBA00035648"/>
    </source>
</evidence>
<comment type="caution">
    <text evidence="8">The sequence shown here is derived from an EMBL/GenBank/DDBJ whole genome shotgun (WGS) entry which is preliminary data.</text>
</comment>
<feature type="domain" description="Endoribonuclease YicC-like N-terminal" evidence="6">
    <location>
        <begin position="8"/>
        <end position="166"/>
    </location>
</feature>